<feature type="transmembrane region" description="Helical" evidence="2">
    <location>
        <begin position="186"/>
        <end position="203"/>
    </location>
</feature>
<evidence type="ECO:0000313" key="4">
    <source>
        <dbReference type="Proteomes" id="UP000292702"/>
    </source>
</evidence>
<reference evidence="3 4" key="1">
    <citation type="submission" date="2018-11" db="EMBL/GenBank/DDBJ databases">
        <title>Genome assembly of Steccherinum ochraceum LE-BIN_3174, the white-rot fungus of the Steccherinaceae family (The Residual Polyporoid clade, Polyporales, Basidiomycota).</title>
        <authorList>
            <person name="Fedorova T.V."/>
            <person name="Glazunova O.A."/>
            <person name="Landesman E.O."/>
            <person name="Moiseenko K.V."/>
            <person name="Psurtseva N.V."/>
            <person name="Savinova O.S."/>
            <person name="Shakhova N.V."/>
            <person name="Tyazhelova T.V."/>
            <person name="Vasina D.V."/>
        </authorList>
    </citation>
    <scope>NUCLEOTIDE SEQUENCE [LARGE SCALE GENOMIC DNA]</scope>
    <source>
        <strain evidence="3 4">LE-BIN_3174</strain>
    </source>
</reference>
<proteinExistence type="predicted"/>
<feature type="compositionally biased region" description="Polar residues" evidence="1">
    <location>
        <begin position="309"/>
        <end position="318"/>
    </location>
</feature>
<organism evidence="3 4">
    <name type="scientific">Steccherinum ochraceum</name>
    <dbReference type="NCBI Taxonomy" id="92696"/>
    <lineage>
        <taxon>Eukaryota</taxon>
        <taxon>Fungi</taxon>
        <taxon>Dikarya</taxon>
        <taxon>Basidiomycota</taxon>
        <taxon>Agaricomycotina</taxon>
        <taxon>Agaricomycetes</taxon>
        <taxon>Polyporales</taxon>
        <taxon>Steccherinaceae</taxon>
        <taxon>Steccherinum</taxon>
    </lineage>
</organism>
<evidence type="ECO:0000256" key="2">
    <source>
        <dbReference type="SAM" id="Phobius"/>
    </source>
</evidence>
<keyword evidence="2" id="KW-0812">Transmembrane</keyword>
<evidence type="ECO:0000313" key="3">
    <source>
        <dbReference type="EMBL" id="TCD60972.1"/>
    </source>
</evidence>
<keyword evidence="2" id="KW-1133">Transmembrane helix</keyword>
<protein>
    <recommendedName>
        <fullName evidence="5">Transmembrane protein</fullName>
    </recommendedName>
</protein>
<feature type="transmembrane region" description="Helical" evidence="2">
    <location>
        <begin position="84"/>
        <end position="107"/>
    </location>
</feature>
<keyword evidence="2" id="KW-0472">Membrane</keyword>
<comment type="caution">
    <text evidence="3">The sequence shown here is derived from an EMBL/GenBank/DDBJ whole genome shotgun (WGS) entry which is preliminary data.</text>
</comment>
<dbReference type="OrthoDB" id="3038990at2759"/>
<feature type="transmembrane region" description="Helical" evidence="2">
    <location>
        <begin position="127"/>
        <end position="151"/>
    </location>
</feature>
<gene>
    <name evidence="3" type="ORF">EIP91_009237</name>
</gene>
<dbReference type="EMBL" id="RWJN01000520">
    <property type="protein sequence ID" value="TCD60972.1"/>
    <property type="molecule type" value="Genomic_DNA"/>
</dbReference>
<feature type="region of interest" description="Disordered" evidence="1">
    <location>
        <begin position="290"/>
        <end position="324"/>
    </location>
</feature>
<name>A0A4R0R1W8_9APHY</name>
<evidence type="ECO:0000256" key="1">
    <source>
        <dbReference type="SAM" id="MobiDB-lite"/>
    </source>
</evidence>
<accession>A0A4R0R1W8</accession>
<dbReference type="AlphaFoldDB" id="A0A4R0R1W8"/>
<keyword evidence="4" id="KW-1185">Reference proteome</keyword>
<dbReference type="Proteomes" id="UP000292702">
    <property type="component" value="Unassembled WGS sequence"/>
</dbReference>
<sequence>MDLSQMPNPLYPLAWLPPATAKQLEDVSFAEAAFLISTMVHSVAMVENCHALGLAEGWTGSLQYVFNALLFVFRIRGVFFHQRYIVWFFYFMWLAVFAACLVAPFGLDSVALPPSGLCVNTRLVNASAAGVITSAVNDTLIFVFITGKLVLQAHDDAGTAKSFFHIFFSGKGMGEISRVVLQTGQLYYLATAGFTIASAIAIFTPAVPAPYADVMIVVNGFITNVMTTRVYRLLKLRLIYDHDTLPHVQVSTLVLRVRSSFQADSINDVHSHPQDIHGYHMEKDVESGTASSYLSAKDHTTDSVPYPSGSETVTTSTRDGQKSADLHVTVEEANGGGYAV</sequence>
<evidence type="ECO:0008006" key="5">
    <source>
        <dbReference type="Google" id="ProtNLM"/>
    </source>
</evidence>